<comment type="caution">
    <text evidence="1">The sequence shown here is derived from an EMBL/GenBank/DDBJ whole genome shotgun (WGS) entry which is preliminary data.</text>
</comment>
<proteinExistence type="predicted"/>
<protein>
    <submittedName>
        <fullName evidence="1">Uncharacterized protein</fullName>
    </submittedName>
</protein>
<organism evidence="1 2">
    <name type="scientific">Litchfieldia luteola</name>
    <dbReference type="NCBI Taxonomy" id="682179"/>
    <lineage>
        <taxon>Bacteria</taxon>
        <taxon>Bacillati</taxon>
        <taxon>Bacillota</taxon>
        <taxon>Bacilli</taxon>
        <taxon>Bacillales</taxon>
        <taxon>Bacillaceae</taxon>
        <taxon>Litchfieldia</taxon>
    </lineage>
</organism>
<keyword evidence="2" id="KW-1185">Reference proteome</keyword>
<accession>A0ABR9QK57</accession>
<reference evidence="1 2" key="1">
    <citation type="submission" date="2020-10" db="EMBL/GenBank/DDBJ databases">
        <title>Bacillus sp. HD4P25, an endophyte from a halophyte.</title>
        <authorList>
            <person name="Sun J.-Q."/>
        </authorList>
    </citation>
    <scope>NUCLEOTIDE SEQUENCE [LARGE SCALE GENOMIC DNA]</scope>
    <source>
        <strain evidence="1 2">YIM 93174</strain>
    </source>
</reference>
<dbReference type="RefSeq" id="WP_193472623.1">
    <property type="nucleotide sequence ID" value="NZ_JADCLJ010000020.1"/>
</dbReference>
<dbReference type="Proteomes" id="UP001516662">
    <property type="component" value="Unassembled WGS sequence"/>
</dbReference>
<name>A0ABR9QK57_9BACI</name>
<sequence length="62" mass="7338">MKQVTNALKLNDSKRRIAVLRLELDYELATLYDAMINKDEKKKQECVKKLEKIRSEMIQLKA</sequence>
<evidence type="ECO:0000313" key="2">
    <source>
        <dbReference type="Proteomes" id="UP001516662"/>
    </source>
</evidence>
<evidence type="ECO:0000313" key="1">
    <source>
        <dbReference type="EMBL" id="MBE4908883.1"/>
    </source>
</evidence>
<dbReference type="EMBL" id="JADCLJ010000020">
    <property type="protein sequence ID" value="MBE4908883.1"/>
    <property type="molecule type" value="Genomic_DNA"/>
</dbReference>
<gene>
    <name evidence="1" type="ORF">IMZ08_12515</name>
</gene>